<keyword evidence="6" id="KW-1015">Disulfide bond</keyword>
<accession>A0AAU8JSI9</accession>
<keyword evidence="4" id="KW-0646">Protease inhibitor</keyword>
<proteinExistence type="inferred from homology"/>
<evidence type="ECO:0000256" key="2">
    <source>
        <dbReference type="ARBA" id="ARBA00010472"/>
    </source>
</evidence>
<comment type="subcellular location">
    <subcellularLocation>
        <location evidence="1">Secreted</location>
    </subcellularLocation>
</comment>
<evidence type="ECO:0000256" key="5">
    <source>
        <dbReference type="ARBA" id="ARBA00022900"/>
    </source>
</evidence>
<organism evidence="9">
    <name type="scientific">Kitasatospora camelliae</name>
    <dbReference type="NCBI Taxonomy" id="3156397"/>
    <lineage>
        <taxon>Bacteria</taxon>
        <taxon>Bacillati</taxon>
        <taxon>Actinomycetota</taxon>
        <taxon>Actinomycetes</taxon>
        <taxon>Kitasatosporales</taxon>
        <taxon>Streptomycetaceae</taxon>
        <taxon>Kitasatospora</taxon>
    </lineage>
</organism>
<dbReference type="EMBL" id="CP159872">
    <property type="protein sequence ID" value="XCM78787.1"/>
    <property type="molecule type" value="Genomic_DNA"/>
</dbReference>
<dbReference type="RefSeq" id="WP_354638952.1">
    <property type="nucleotide sequence ID" value="NZ_CP159872.1"/>
</dbReference>
<evidence type="ECO:0000259" key="8">
    <source>
        <dbReference type="Pfam" id="PF00720"/>
    </source>
</evidence>
<feature type="signal peptide" evidence="7">
    <location>
        <begin position="1"/>
        <end position="25"/>
    </location>
</feature>
<dbReference type="GO" id="GO:0005576">
    <property type="term" value="C:extracellular region"/>
    <property type="evidence" value="ECO:0007669"/>
    <property type="project" value="UniProtKB-SubCell"/>
</dbReference>
<reference evidence="9" key="1">
    <citation type="submission" date="2024-06" db="EMBL/GenBank/DDBJ databases">
        <title>The genome sequences of Kitasatospora sp. strain HUAS MG31.</title>
        <authorList>
            <person name="Mo P."/>
        </authorList>
    </citation>
    <scope>NUCLEOTIDE SEQUENCE</scope>
    <source>
        <strain evidence="9">HUAS MG31</strain>
    </source>
</reference>
<evidence type="ECO:0000256" key="3">
    <source>
        <dbReference type="ARBA" id="ARBA00022525"/>
    </source>
</evidence>
<comment type="similarity">
    <text evidence="2">Belongs to the protease inhibitor I16 (SSI) family.</text>
</comment>
<evidence type="ECO:0000256" key="4">
    <source>
        <dbReference type="ARBA" id="ARBA00022690"/>
    </source>
</evidence>
<dbReference type="KEGG" id="kcm:ABWK59_07495"/>
<sequence>MRTLLAATAAAALLVLGHAAAPASATTLPVPDLPGPEPVTTPVAVPVPAPVQLPAPAVLPGRGGSRLTLSIEDHDGLREIALVCPAADGSAHPHAEAACEELAAADGDPGRMATREVLCTMMHRPVTARAEGSWLGRPVSWRHGYTNACAMHAATGTVFDF</sequence>
<name>A0AAU8JSI9_9ACTN</name>
<dbReference type="InterPro" id="IPR036819">
    <property type="entry name" value="Subtilisin_inhibitor-like_sf"/>
</dbReference>
<keyword evidence="7" id="KW-0732">Signal</keyword>
<dbReference type="Gene3D" id="3.30.350.10">
    <property type="entry name" value="Subtilisin inhibitor-like"/>
    <property type="match status" value="1"/>
</dbReference>
<evidence type="ECO:0000256" key="7">
    <source>
        <dbReference type="SAM" id="SignalP"/>
    </source>
</evidence>
<feature type="chain" id="PRO_5043829392" evidence="7">
    <location>
        <begin position="26"/>
        <end position="161"/>
    </location>
</feature>
<protein>
    <submittedName>
        <fullName evidence="9">SSI family serine proteinase inhibitor</fullName>
    </submittedName>
</protein>
<keyword evidence="5" id="KW-0722">Serine protease inhibitor</keyword>
<dbReference type="SUPFAM" id="SSF55399">
    <property type="entry name" value="Subtilisin inhibitor"/>
    <property type="match status" value="1"/>
</dbReference>
<dbReference type="InterPro" id="IPR023549">
    <property type="entry name" value="Subtilisin_inhibitor"/>
</dbReference>
<evidence type="ECO:0000256" key="6">
    <source>
        <dbReference type="ARBA" id="ARBA00023157"/>
    </source>
</evidence>
<gene>
    <name evidence="9" type="ORF">ABWK59_07495</name>
</gene>
<feature type="domain" description="Subtilisin inhibitor" evidence="8">
    <location>
        <begin position="76"/>
        <end position="147"/>
    </location>
</feature>
<evidence type="ECO:0000256" key="1">
    <source>
        <dbReference type="ARBA" id="ARBA00004613"/>
    </source>
</evidence>
<dbReference type="AlphaFoldDB" id="A0AAU8JSI9"/>
<dbReference type="GO" id="GO:0004867">
    <property type="term" value="F:serine-type endopeptidase inhibitor activity"/>
    <property type="evidence" value="ECO:0007669"/>
    <property type="project" value="UniProtKB-KW"/>
</dbReference>
<keyword evidence="3" id="KW-0964">Secreted</keyword>
<dbReference type="Pfam" id="PF00720">
    <property type="entry name" value="SSI"/>
    <property type="match status" value="1"/>
</dbReference>
<evidence type="ECO:0000313" key="9">
    <source>
        <dbReference type="EMBL" id="XCM78787.1"/>
    </source>
</evidence>